<comment type="subcellular location">
    <subcellularLocation>
        <location evidence="1">Cell outer membrane</location>
        <topology evidence="1">Multi-pass membrane protein</topology>
    </subcellularLocation>
</comment>
<comment type="catalytic activity">
    <reaction evidence="1">
        <text>a 3-(acyloxy)acyl derivative of bacterial toxin + H2O = a 3-hydroxyacyl derivative of bacterial toxin + a fatty acid + H(+)</text>
        <dbReference type="Rhea" id="RHEA:12032"/>
        <dbReference type="ChEBI" id="CHEBI:15377"/>
        <dbReference type="ChEBI" id="CHEBI:15378"/>
        <dbReference type="ChEBI" id="CHEBI:28868"/>
        <dbReference type="ChEBI" id="CHEBI:136853"/>
        <dbReference type="ChEBI" id="CHEBI:140675"/>
        <dbReference type="EC" id="3.1.1.77"/>
    </reaction>
</comment>
<comment type="subunit">
    <text evidence="1">Homodimer.</text>
</comment>
<dbReference type="RefSeq" id="WP_231056046.1">
    <property type="nucleotide sequence ID" value="NZ_JAJNOC010000001.1"/>
</dbReference>
<dbReference type="EC" id="3.1.1.77" evidence="1"/>
<protein>
    <recommendedName>
        <fullName evidence="1">Lipid A deacylase</fullName>
        <ecNumber evidence="1">3.1.1.77</ecNumber>
    </recommendedName>
    <alternativeName>
        <fullName evidence="1">LPS 3-O-deacylase</fullName>
    </alternativeName>
    <alternativeName>
        <fullName evidence="1">Outer membrane enzyme</fullName>
    </alternativeName>
</protein>
<name>A0ABS8PYW0_9BURK</name>
<dbReference type="InterPro" id="IPR018550">
    <property type="entry name" value="Lipid-A_deacylase-rel"/>
</dbReference>
<evidence type="ECO:0000256" key="1">
    <source>
        <dbReference type="PIRNR" id="PIRNR029681"/>
    </source>
</evidence>
<keyword evidence="1 3" id="KW-0378">Hydrolase</keyword>
<dbReference type="Proteomes" id="UP001179361">
    <property type="component" value="Unassembled WGS sequence"/>
</dbReference>
<reference evidence="3" key="1">
    <citation type="submission" date="2021-11" db="EMBL/GenBank/DDBJ databases">
        <title>The complete genome of Massilia sp sp. G4R7.</title>
        <authorList>
            <person name="Liu L."/>
            <person name="Yue J."/>
            <person name="Yuan J."/>
            <person name="Yang F."/>
            <person name="Li L."/>
        </authorList>
    </citation>
    <scope>NUCLEOTIDE SEQUENCE</scope>
    <source>
        <strain evidence="3">G4R7</strain>
    </source>
</reference>
<dbReference type="PIRSF" id="PIRSF029681">
    <property type="entry name" value="PagL"/>
    <property type="match status" value="1"/>
</dbReference>
<proteinExistence type="inferred from homology"/>
<dbReference type="Gene3D" id="2.40.160.20">
    <property type="match status" value="1"/>
</dbReference>
<keyword evidence="4" id="KW-1185">Reference proteome</keyword>
<keyword evidence="1" id="KW-0998">Cell outer membrane</keyword>
<dbReference type="EMBL" id="JAJNOC010000001">
    <property type="protein sequence ID" value="MCD2514695.1"/>
    <property type="molecule type" value="Genomic_DNA"/>
</dbReference>
<feature type="chain" id="PRO_5045915271" description="Lipid A deacylase" evidence="2">
    <location>
        <begin position="26"/>
        <end position="185"/>
    </location>
</feature>
<dbReference type="GO" id="GO:0016787">
    <property type="term" value="F:hydrolase activity"/>
    <property type="evidence" value="ECO:0007669"/>
    <property type="project" value="UniProtKB-KW"/>
</dbReference>
<dbReference type="InterPro" id="IPR011250">
    <property type="entry name" value="OMP/PagP_B-barrel"/>
</dbReference>
<evidence type="ECO:0000313" key="3">
    <source>
        <dbReference type="EMBL" id="MCD2514695.1"/>
    </source>
</evidence>
<accession>A0ABS8PYW0</accession>
<dbReference type="Pfam" id="PF09411">
    <property type="entry name" value="PagL"/>
    <property type="match status" value="1"/>
</dbReference>
<comment type="caution">
    <text evidence="3">The sequence shown here is derived from an EMBL/GenBank/DDBJ whole genome shotgun (WGS) entry which is preliminary data.</text>
</comment>
<feature type="signal peptide" evidence="2">
    <location>
        <begin position="1"/>
        <end position="25"/>
    </location>
</feature>
<sequence length="185" mass="20549">MITTKKIAGFAAAMTAALFGQAAHAQSNGWVDSASIEFGTGAEQRMVRVAAQKDWDSRWFASNGRHLSGYWETNLALWRLSAYQNVPGRKKNIAVIGFTPVLRYQNDSKLGLYGEIGIGVNLFSKLYKNEDKELSTAFQFGDHIGVGYTTAKWDYSLKFQHYSNASIKSPNGGANWFVAKAAYRF</sequence>
<gene>
    <name evidence="3" type="ORF">LQ564_00020</name>
</gene>
<keyword evidence="2" id="KW-0732">Signal</keyword>
<dbReference type="SUPFAM" id="SSF56925">
    <property type="entry name" value="OMPA-like"/>
    <property type="match status" value="1"/>
</dbReference>
<evidence type="ECO:0000313" key="4">
    <source>
        <dbReference type="Proteomes" id="UP001179361"/>
    </source>
</evidence>
<comment type="similarity">
    <text evidence="1">Belongs to the PagL family.</text>
</comment>
<evidence type="ECO:0000256" key="2">
    <source>
        <dbReference type="SAM" id="SignalP"/>
    </source>
</evidence>
<organism evidence="3 4">
    <name type="scientific">Massilia phyllostachyos</name>
    <dbReference type="NCBI Taxonomy" id="2898585"/>
    <lineage>
        <taxon>Bacteria</taxon>
        <taxon>Pseudomonadati</taxon>
        <taxon>Pseudomonadota</taxon>
        <taxon>Betaproteobacteria</taxon>
        <taxon>Burkholderiales</taxon>
        <taxon>Oxalobacteraceae</taxon>
        <taxon>Telluria group</taxon>
        <taxon>Massilia</taxon>
    </lineage>
</organism>
<comment type="function">
    <text evidence="1">Has lipid A 3-O-deacylase activity. Hydrolyzes the ester bond at the 3 position of lipid A, a bioactive component of lipopolysaccharide (LPS), thereby releasing the primary fatty acyl moiety.</text>
</comment>
<keyword evidence="1" id="KW-0472">Membrane</keyword>